<proteinExistence type="predicted"/>
<comment type="caution">
    <text evidence="1">The sequence shown here is derived from an EMBL/GenBank/DDBJ whole genome shotgun (WGS) entry which is preliminary data.</text>
</comment>
<dbReference type="STRING" id="1834191.A5886_003048"/>
<protein>
    <submittedName>
        <fullName evidence="1">Uncharacterized protein</fullName>
    </submittedName>
</protein>
<dbReference type="Proteomes" id="UP000195043">
    <property type="component" value="Unassembled WGS sequence"/>
</dbReference>
<dbReference type="AlphaFoldDB" id="A0A242AA65"/>
<sequence>MMLKDKLIEAIIFTLNRIGGFAVLSCCYGFADEYEVPDELL</sequence>
<organism evidence="1 2">
    <name type="scientific">Candidatus Enterococcus testudinis</name>
    <dbReference type="NCBI Taxonomy" id="1834191"/>
    <lineage>
        <taxon>Bacteria</taxon>
        <taxon>Bacillati</taxon>
        <taxon>Bacillota</taxon>
        <taxon>Bacilli</taxon>
        <taxon>Lactobacillales</taxon>
        <taxon>Enterococcaceae</taxon>
        <taxon>Enterococcus</taxon>
    </lineage>
</organism>
<accession>A0A242AA65</accession>
<evidence type="ECO:0000313" key="2">
    <source>
        <dbReference type="Proteomes" id="UP000195043"/>
    </source>
</evidence>
<keyword evidence="2" id="KW-1185">Reference proteome</keyword>
<gene>
    <name evidence="1" type="ORF">A5886_003048</name>
</gene>
<name>A0A242AA65_9ENTE</name>
<evidence type="ECO:0000313" key="1">
    <source>
        <dbReference type="EMBL" id="OTN77947.1"/>
    </source>
</evidence>
<dbReference type="EMBL" id="NGKU01000001">
    <property type="protein sequence ID" value="OTN77947.1"/>
    <property type="molecule type" value="Genomic_DNA"/>
</dbReference>
<reference evidence="1 2" key="1">
    <citation type="submission" date="2017-05" db="EMBL/GenBank/DDBJ databases">
        <title>The Genome Sequence of Enterococcus sp. 8G7_MSG3316.</title>
        <authorList>
            <consortium name="The Broad Institute Genomics Platform"/>
            <consortium name="The Broad Institute Genomic Center for Infectious Diseases"/>
            <person name="Earl A."/>
            <person name="Manson A."/>
            <person name="Schwartman J."/>
            <person name="Gilmore M."/>
            <person name="Abouelleil A."/>
            <person name="Cao P."/>
            <person name="Chapman S."/>
            <person name="Cusick C."/>
            <person name="Shea T."/>
            <person name="Young S."/>
            <person name="Neafsey D."/>
            <person name="Nusbaum C."/>
            <person name="Birren B."/>
        </authorList>
    </citation>
    <scope>NUCLEOTIDE SEQUENCE [LARGE SCALE GENOMIC DNA]</scope>
    <source>
        <strain evidence="1 2">8G7_MSG3316</strain>
    </source>
</reference>